<sequence length="169" mass="18629">DGTLDENAVSSLLSDHGEVFSVLNRATDQGFQAQIKQTAYGDFLTALAQDMDDFSLAGDFQGRLPYASRGMDKQFIPDLRKRIISKVAKDAEAKGYERGLTENRDAAAERERLENRQGKGANLAPGSPAGGLPMDYDAYQNRTVEEDAAMSEADHRKMFQEGVRRHAAK</sequence>
<feature type="non-terminal residue" evidence="2">
    <location>
        <position position="1"/>
    </location>
</feature>
<feature type="compositionally biased region" description="Basic and acidic residues" evidence="1">
    <location>
        <begin position="152"/>
        <end position="169"/>
    </location>
</feature>
<evidence type="ECO:0000256" key="1">
    <source>
        <dbReference type="SAM" id="MobiDB-lite"/>
    </source>
</evidence>
<comment type="caution">
    <text evidence="2">The sequence shown here is derived from an EMBL/GenBank/DDBJ whole genome shotgun (WGS) entry which is preliminary data.</text>
</comment>
<reference evidence="2" key="1">
    <citation type="journal article" date="2015" name="Nature">
        <title>Complex archaea that bridge the gap between prokaryotes and eukaryotes.</title>
        <authorList>
            <person name="Spang A."/>
            <person name="Saw J.H."/>
            <person name="Jorgensen S.L."/>
            <person name="Zaremba-Niedzwiedzka K."/>
            <person name="Martijn J."/>
            <person name="Lind A.E."/>
            <person name="van Eijk R."/>
            <person name="Schleper C."/>
            <person name="Guy L."/>
            <person name="Ettema T.J."/>
        </authorList>
    </citation>
    <scope>NUCLEOTIDE SEQUENCE</scope>
</reference>
<protein>
    <submittedName>
        <fullName evidence="2">Uncharacterized protein</fullName>
    </submittedName>
</protein>
<dbReference type="EMBL" id="LAZR01038948">
    <property type="protein sequence ID" value="KKL18228.1"/>
    <property type="molecule type" value="Genomic_DNA"/>
</dbReference>
<gene>
    <name evidence="2" type="ORF">LCGC14_2477600</name>
</gene>
<dbReference type="AlphaFoldDB" id="A0A0F9E2D0"/>
<accession>A0A0F9E2D0</accession>
<feature type="region of interest" description="Disordered" evidence="1">
    <location>
        <begin position="111"/>
        <end position="169"/>
    </location>
</feature>
<evidence type="ECO:0000313" key="2">
    <source>
        <dbReference type="EMBL" id="KKL18228.1"/>
    </source>
</evidence>
<proteinExistence type="predicted"/>
<organism evidence="2">
    <name type="scientific">marine sediment metagenome</name>
    <dbReference type="NCBI Taxonomy" id="412755"/>
    <lineage>
        <taxon>unclassified sequences</taxon>
        <taxon>metagenomes</taxon>
        <taxon>ecological metagenomes</taxon>
    </lineage>
</organism>
<name>A0A0F9E2D0_9ZZZZ</name>